<sequence>MSNLNIKECREKAGLTQEQLASEFGLTIRTISSWENGSTIPKGKQEMLRKYFYSKIHEAEPLEEKEIDVVDAYELQVSNNKNANHFTKLPNGQYYMTMPLAEHKIQAGFLDNYQDIELLKGMSQHGIIVDRPVKGRYLAFRVKGDSMDDGTSDAIPQNYIVATRELQRQHWTSLIRFKDFRFWVIYTTESKFPLLKEITGHDVEKGIISCHSLNDSPEYKDFDLSLNDVQALFYVINIQRDVAKDYY</sequence>
<dbReference type="PROSITE" id="PS50943">
    <property type="entry name" value="HTH_CROC1"/>
    <property type="match status" value="1"/>
</dbReference>
<dbReference type="Pfam" id="PF01381">
    <property type="entry name" value="HTH_3"/>
    <property type="match status" value="1"/>
</dbReference>
<evidence type="ECO:0000313" key="2">
    <source>
        <dbReference type="EMBL" id="AWH84911.1"/>
    </source>
</evidence>
<dbReference type="RefSeq" id="WP_108777617.1">
    <property type="nucleotide sequence ID" value="NZ_CP029186.1"/>
</dbReference>
<dbReference type="AlphaFoldDB" id="A0A2S1QXE7"/>
<dbReference type="CDD" id="cd00093">
    <property type="entry name" value="HTH_XRE"/>
    <property type="match status" value="1"/>
</dbReference>
<organism evidence="2 3">
    <name type="scientific">Flavobacterium album</name>
    <dbReference type="NCBI Taxonomy" id="2175091"/>
    <lineage>
        <taxon>Bacteria</taxon>
        <taxon>Pseudomonadati</taxon>
        <taxon>Bacteroidota</taxon>
        <taxon>Flavobacteriia</taxon>
        <taxon>Flavobacteriales</taxon>
        <taxon>Flavobacteriaceae</taxon>
        <taxon>Flavobacterium</taxon>
    </lineage>
</organism>
<dbReference type="GO" id="GO:0003677">
    <property type="term" value="F:DNA binding"/>
    <property type="evidence" value="ECO:0007669"/>
    <property type="project" value="InterPro"/>
</dbReference>
<dbReference type="InterPro" id="IPR010982">
    <property type="entry name" value="Lambda_DNA-bd_dom_sf"/>
</dbReference>
<dbReference type="EMBL" id="CP029186">
    <property type="protein sequence ID" value="AWH84911.1"/>
    <property type="molecule type" value="Genomic_DNA"/>
</dbReference>
<dbReference type="KEGG" id="falb:HYN59_07130"/>
<keyword evidence="3" id="KW-1185">Reference proteome</keyword>
<reference evidence="2 3" key="1">
    <citation type="submission" date="2018-04" db="EMBL/GenBank/DDBJ databases">
        <title>Genome sequencing of Flavobacterium sp. HYN0059.</title>
        <authorList>
            <person name="Yi H."/>
            <person name="Baek C."/>
        </authorList>
    </citation>
    <scope>NUCLEOTIDE SEQUENCE [LARGE SCALE GENOMIC DNA]</scope>
    <source>
        <strain evidence="2 3">HYN0059</strain>
    </source>
</reference>
<accession>A0A2S1QXE7</accession>
<dbReference type="SMART" id="SM00530">
    <property type="entry name" value="HTH_XRE"/>
    <property type="match status" value="1"/>
</dbReference>
<dbReference type="SUPFAM" id="SSF47413">
    <property type="entry name" value="lambda repressor-like DNA-binding domains"/>
    <property type="match status" value="1"/>
</dbReference>
<gene>
    <name evidence="2" type="ORF">HYN59_07130</name>
</gene>
<dbReference type="InterPro" id="IPR001387">
    <property type="entry name" value="Cro/C1-type_HTH"/>
</dbReference>
<dbReference type="Proteomes" id="UP000244929">
    <property type="component" value="Chromosome"/>
</dbReference>
<evidence type="ECO:0000259" key="1">
    <source>
        <dbReference type="PROSITE" id="PS50943"/>
    </source>
</evidence>
<evidence type="ECO:0000313" key="3">
    <source>
        <dbReference type="Proteomes" id="UP000244929"/>
    </source>
</evidence>
<protein>
    <recommendedName>
        <fullName evidence="1">HTH cro/C1-type domain-containing protein</fullName>
    </recommendedName>
</protein>
<dbReference type="Gene3D" id="1.10.260.40">
    <property type="entry name" value="lambda repressor-like DNA-binding domains"/>
    <property type="match status" value="1"/>
</dbReference>
<dbReference type="OrthoDB" id="3831186at2"/>
<proteinExistence type="predicted"/>
<name>A0A2S1QXE7_9FLAO</name>
<feature type="domain" description="HTH cro/C1-type" evidence="1">
    <location>
        <begin position="6"/>
        <end position="42"/>
    </location>
</feature>